<name>A0A174YRK5_9FIRM</name>
<organism evidence="1 3">
    <name type="scientific">Lachnospira eligens</name>
    <dbReference type="NCBI Taxonomy" id="39485"/>
    <lineage>
        <taxon>Bacteria</taxon>
        <taxon>Bacillati</taxon>
        <taxon>Bacillota</taxon>
        <taxon>Clostridia</taxon>
        <taxon>Lachnospirales</taxon>
        <taxon>Lachnospiraceae</taxon>
        <taxon>Lachnospira</taxon>
    </lineage>
</organism>
<dbReference type="Proteomes" id="UP000095621">
    <property type="component" value="Unassembled WGS sequence"/>
</dbReference>
<dbReference type="RefSeq" id="WP_055214355.1">
    <property type="nucleotide sequence ID" value="NZ_CZBU01000001.1"/>
</dbReference>
<protein>
    <submittedName>
        <fullName evidence="1">Uncharacterized protein</fullName>
    </submittedName>
</protein>
<dbReference type="Proteomes" id="UP000481964">
    <property type="component" value="Unassembled WGS sequence"/>
</dbReference>
<evidence type="ECO:0000313" key="3">
    <source>
        <dbReference type="Proteomes" id="UP000095621"/>
    </source>
</evidence>
<dbReference type="EMBL" id="CZBU01000001">
    <property type="protein sequence ID" value="CUQ75329.1"/>
    <property type="molecule type" value="Genomic_DNA"/>
</dbReference>
<evidence type="ECO:0000313" key="4">
    <source>
        <dbReference type="Proteomes" id="UP000481964"/>
    </source>
</evidence>
<evidence type="ECO:0000313" key="2">
    <source>
        <dbReference type="EMBL" id="MSC56798.1"/>
    </source>
</evidence>
<dbReference type="EMBL" id="WKRD01000003">
    <property type="protein sequence ID" value="MSC56798.1"/>
    <property type="molecule type" value="Genomic_DNA"/>
</dbReference>
<gene>
    <name evidence="1" type="ORF">ERS852490_00449</name>
    <name evidence="2" type="ORF">GKE48_04920</name>
</gene>
<proteinExistence type="predicted"/>
<evidence type="ECO:0000313" key="1">
    <source>
        <dbReference type="EMBL" id="CUQ75329.1"/>
    </source>
</evidence>
<dbReference type="AlphaFoldDB" id="A0A174YRK5"/>
<sequence>MVASDKYTQLHKDNVYIDGEYCIEKADLIDDESVVMIKDQHQQADLVYLVKQATTSLRLANAGEIGENVFNGRSVCLWMLVNRKNLIKLSDFKPFHLLDALNDFKKAVVALNLTPKIWISLGK</sequence>
<accession>A0A174YRK5</accession>
<reference evidence="1 3" key="1">
    <citation type="submission" date="2015-09" db="EMBL/GenBank/DDBJ databases">
        <authorList>
            <consortium name="Pathogen Informatics"/>
        </authorList>
    </citation>
    <scope>NUCLEOTIDE SEQUENCE [LARGE SCALE GENOMIC DNA]</scope>
    <source>
        <strain evidence="1 3">2789STDY5834875</strain>
    </source>
</reference>
<reference evidence="2 4" key="2">
    <citation type="journal article" date="2019" name="Nat. Med.">
        <title>A library of human gut bacterial isolates paired with longitudinal multiomics data enables mechanistic microbiome research.</title>
        <authorList>
            <person name="Poyet M."/>
            <person name="Groussin M."/>
            <person name="Gibbons S.M."/>
            <person name="Avila-Pacheco J."/>
            <person name="Jiang X."/>
            <person name="Kearney S.M."/>
            <person name="Perrotta A.R."/>
            <person name="Berdy B."/>
            <person name="Zhao S."/>
            <person name="Lieberman T.D."/>
            <person name="Swanson P.K."/>
            <person name="Smith M."/>
            <person name="Roesemann S."/>
            <person name="Alexander J.E."/>
            <person name="Rich S.A."/>
            <person name="Livny J."/>
            <person name="Vlamakis H."/>
            <person name="Clish C."/>
            <person name="Bullock K."/>
            <person name="Deik A."/>
            <person name="Scott J."/>
            <person name="Pierce K.A."/>
            <person name="Xavier R.J."/>
            <person name="Alm E.J."/>
        </authorList>
    </citation>
    <scope>NUCLEOTIDE SEQUENCE [LARGE SCALE GENOMIC DNA]</scope>
    <source>
        <strain evidence="2 4">BIOML-A1</strain>
    </source>
</reference>